<dbReference type="Gene3D" id="3.10.580.10">
    <property type="entry name" value="CBS-domain"/>
    <property type="match status" value="2"/>
</dbReference>
<dbReference type="InterPro" id="IPR036318">
    <property type="entry name" value="FAD-bd_PCMH-like_sf"/>
</dbReference>
<dbReference type="SUPFAM" id="SSF54631">
    <property type="entry name" value="CBS-domain pair"/>
    <property type="match status" value="1"/>
</dbReference>
<evidence type="ECO:0000313" key="8">
    <source>
        <dbReference type="Proteomes" id="UP000435138"/>
    </source>
</evidence>
<sequence length="396" mass="43665">MNDHSSNAAARDGNAESSSSEEGGSPVRHENSNRTQSSFWSRAVRLLRPSQGERLREDLADALLTDAAVSNAFSPEERAMLHNILRFREVRVEDVMIPRADIEAVDMTMTLGDLLIHFEETGRSRMPVYADTLDDPRGMVHIRDLLSYLAKQARNKRRGAAPRTVQVDVAADGDVAEKPVRTAKAAFDLGRVDLTKTVADAGLVRKILFVPPSMLASELLSSMQAARTQMALVIDEYGGTDGLVSHEDIVEMVIGDVEDEHDDDEVMFSQVSDDVFVADARVELEEISEAIGPDFDVRVQLEDVDTLGGLIFSALGRIPVRGEVVQAVPGFEFQILEADPRRIKRVRILRKRAAARRRIKSDLEHGPEVDVSAGSDVTPINGIVPQQSPRVEQPRT</sequence>
<feature type="compositionally biased region" description="Polar residues" evidence="5">
    <location>
        <begin position="384"/>
        <end position="396"/>
    </location>
</feature>
<feature type="domain" description="CBS" evidence="6">
    <location>
        <begin position="203"/>
        <end position="265"/>
    </location>
</feature>
<keyword evidence="2" id="KW-0677">Repeat</keyword>
<evidence type="ECO:0000259" key="6">
    <source>
        <dbReference type="PROSITE" id="PS51371"/>
    </source>
</evidence>
<dbReference type="InterPro" id="IPR016169">
    <property type="entry name" value="FAD-bd_PCMH_sub2"/>
</dbReference>
<dbReference type="InterPro" id="IPR046342">
    <property type="entry name" value="CBS_dom_sf"/>
</dbReference>
<dbReference type="PANTHER" id="PTHR22777:SF27">
    <property type="entry name" value="MAGNESIUM AND COBALT EFFLUX PROTEIN CORC"/>
    <property type="match status" value="1"/>
</dbReference>
<feature type="compositionally biased region" description="Low complexity" evidence="5">
    <location>
        <begin position="16"/>
        <end position="25"/>
    </location>
</feature>
<comment type="similarity">
    <text evidence="1">Belongs to the UPF0053 family. Hemolysin C subfamily.</text>
</comment>
<dbReference type="GO" id="GO:0005886">
    <property type="term" value="C:plasma membrane"/>
    <property type="evidence" value="ECO:0007669"/>
    <property type="project" value="TreeGrafter"/>
</dbReference>
<dbReference type="EMBL" id="WIXI01000022">
    <property type="protein sequence ID" value="MQY44698.1"/>
    <property type="molecule type" value="Genomic_DNA"/>
</dbReference>
<protein>
    <submittedName>
        <fullName evidence="7">CBS domain-containing protein</fullName>
    </submittedName>
</protein>
<dbReference type="Proteomes" id="UP000435138">
    <property type="component" value="Unassembled WGS sequence"/>
</dbReference>
<keyword evidence="3 4" id="KW-0129">CBS domain</keyword>
<name>A0A6A8A4H6_9HYPH</name>
<comment type="caution">
    <text evidence="7">The sequence shown here is derived from an EMBL/GenBank/DDBJ whole genome shotgun (WGS) entry which is preliminary data.</text>
</comment>
<dbReference type="PROSITE" id="PS51371">
    <property type="entry name" value="CBS"/>
    <property type="match status" value="2"/>
</dbReference>
<gene>
    <name evidence="7" type="ORF">GAO09_01245</name>
</gene>
<keyword evidence="8" id="KW-1185">Reference proteome</keyword>
<dbReference type="PANTHER" id="PTHR22777">
    <property type="entry name" value="HEMOLYSIN-RELATED"/>
    <property type="match status" value="1"/>
</dbReference>
<evidence type="ECO:0000256" key="3">
    <source>
        <dbReference type="ARBA" id="ARBA00023122"/>
    </source>
</evidence>
<feature type="domain" description="CBS" evidence="6">
    <location>
        <begin position="96"/>
        <end position="157"/>
    </location>
</feature>
<evidence type="ECO:0000256" key="2">
    <source>
        <dbReference type="ARBA" id="ARBA00022737"/>
    </source>
</evidence>
<accession>A0A6A8A4H6</accession>
<dbReference type="AlphaFoldDB" id="A0A6A8A4H6"/>
<dbReference type="Pfam" id="PF00571">
    <property type="entry name" value="CBS"/>
    <property type="match status" value="2"/>
</dbReference>
<evidence type="ECO:0000256" key="5">
    <source>
        <dbReference type="SAM" id="MobiDB-lite"/>
    </source>
</evidence>
<dbReference type="InterPro" id="IPR005170">
    <property type="entry name" value="Transptr-assoc_dom"/>
</dbReference>
<feature type="region of interest" description="Disordered" evidence="5">
    <location>
        <begin position="367"/>
        <end position="396"/>
    </location>
</feature>
<dbReference type="Pfam" id="PF03471">
    <property type="entry name" value="CorC_HlyC"/>
    <property type="match status" value="1"/>
</dbReference>
<feature type="region of interest" description="Disordered" evidence="5">
    <location>
        <begin position="1"/>
        <end position="36"/>
    </location>
</feature>
<dbReference type="GO" id="GO:0050660">
    <property type="term" value="F:flavin adenine dinucleotide binding"/>
    <property type="evidence" value="ECO:0007669"/>
    <property type="project" value="InterPro"/>
</dbReference>
<organism evidence="7 8">
    <name type="scientific">Endobacterium cereale</name>
    <dbReference type="NCBI Taxonomy" id="2663029"/>
    <lineage>
        <taxon>Bacteria</taxon>
        <taxon>Pseudomonadati</taxon>
        <taxon>Pseudomonadota</taxon>
        <taxon>Alphaproteobacteria</taxon>
        <taxon>Hyphomicrobiales</taxon>
        <taxon>Rhizobiaceae</taxon>
        <taxon>Endobacterium</taxon>
    </lineage>
</organism>
<evidence type="ECO:0000256" key="1">
    <source>
        <dbReference type="ARBA" id="ARBA00006446"/>
    </source>
</evidence>
<evidence type="ECO:0000256" key="4">
    <source>
        <dbReference type="PROSITE-ProRule" id="PRU00703"/>
    </source>
</evidence>
<dbReference type="SUPFAM" id="SSF56176">
    <property type="entry name" value="FAD-binding/transporter-associated domain-like"/>
    <property type="match status" value="1"/>
</dbReference>
<reference evidence="7 8" key="1">
    <citation type="submission" date="2019-11" db="EMBL/GenBank/DDBJ databases">
        <title>Genome analysis of Rhizobacterium cereale a novel genus and species isolated from maize roots in North Spain.</title>
        <authorList>
            <person name="Menendez E."/>
            <person name="Flores-Felix J.D."/>
            <person name="Ramirez-Bahena M.-H."/>
            <person name="Igual J.M."/>
            <person name="Garcia-Fraile P."/>
            <person name="Peix A."/>
            <person name="Velazquez E."/>
        </authorList>
    </citation>
    <scope>NUCLEOTIDE SEQUENCE [LARGE SCALE GENOMIC DNA]</scope>
    <source>
        <strain evidence="7 8">RZME27</strain>
    </source>
</reference>
<evidence type="ECO:0000313" key="7">
    <source>
        <dbReference type="EMBL" id="MQY44698.1"/>
    </source>
</evidence>
<dbReference type="SMART" id="SM01091">
    <property type="entry name" value="CorC_HlyC"/>
    <property type="match status" value="1"/>
</dbReference>
<dbReference type="RefSeq" id="WP_153352250.1">
    <property type="nucleotide sequence ID" value="NZ_JAYKOO010000003.1"/>
</dbReference>
<dbReference type="InterPro" id="IPR044751">
    <property type="entry name" value="Ion_transp-like_CBS"/>
</dbReference>
<proteinExistence type="inferred from homology"/>
<dbReference type="Gene3D" id="3.30.465.10">
    <property type="match status" value="1"/>
</dbReference>
<dbReference type="CDD" id="cd04590">
    <property type="entry name" value="CBS_pair_CorC_HlyC_assoc"/>
    <property type="match status" value="1"/>
</dbReference>
<dbReference type="InterPro" id="IPR000644">
    <property type="entry name" value="CBS_dom"/>
</dbReference>